<dbReference type="InterPro" id="IPR050678">
    <property type="entry name" value="DNA_Partitioning_ATPase"/>
</dbReference>
<evidence type="ECO:0000313" key="2">
    <source>
        <dbReference type="EMBL" id="GEO43619.1"/>
    </source>
</evidence>
<feature type="domain" description="CobQ/CobB/MinD/ParA nucleotide binding" evidence="1">
    <location>
        <begin position="3"/>
        <end position="179"/>
    </location>
</feature>
<keyword evidence="3" id="KW-1185">Reference proteome</keyword>
<dbReference type="PANTHER" id="PTHR13696">
    <property type="entry name" value="P-LOOP CONTAINING NUCLEOSIDE TRIPHOSPHATE HYDROLASE"/>
    <property type="match status" value="1"/>
</dbReference>
<accession>A0A512E4K3</accession>
<evidence type="ECO:0000259" key="1">
    <source>
        <dbReference type="Pfam" id="PF01656"/>
    </source>
</evidence>
<reference evidence="2 3" key="1">
    <citation type="submission" date="2019-07" db="EMBL/GenBank/DDBJ databases">
        <title>Whole genome shotgun sequence of Skermanella aerolata NBRC 106429.</title>
        <authorList>
            <person name="Hosoyama A."/>
            <person name="Uohara A."/>
            <person name="Ohji S."/>
            <person name="Ichikawa N."/>
        </authorList>
    </citation>
    <scope>NUCLEOTIDE SEQUENCE [LARGE SCALE GENOMIC DNA]</scope>
    <source>
        <strain evidence="2 3">NBRC 106429</strain>
    </source>
</reference>
<dbReference type="SUPFAM" id="SSF52540">
    <property type="entry name" value="P-loop containing nucleoside triphosphate hydrolases"/>
    <property type="match status" value="1"/>
</dbReference>
<evidence type="ECO:0000313" key="3">
    <source>
        <dbReference type="Proteomes" id="UP000321523"/>
    </source>
</evidence>
<organism evidence="2 3">
    <name type="scientific">Skermanella aerolata</name>
    <dbReference type="NCBI Taxonomy" id="393310"/>
    <lineage>
        <taxon>Bacteria</taxon>
        <taxon>Pseudomonadati</taxon>
        <taxon>Pseudomonadota</taxon>
        <taxon>Alphaproteobacteria</taxon>
        <taxon>Rhodospirillales</taxon>
        <taxon>Azospirillaceae</taxon>
        <taxon>Skermanella</taxon>
    </lineage>
</organism>
<dbReference type="CDD" id="cd02042">
    <property type="entry name" value="ParAB_family"/>
    <property type="match status" value="1"/>
</dbReference>
<dbReference type="PIRSF" id="PIRSF009320">
    <property type="entry name" value="Nuc_binding_HP_1000"/>
    <property type="match status" value="1"/>
</dbReference>
<dbReference type="InterPro" id="IPR002586">
    <property type="entry name" value="CobQ/CobB/MinD/ParA_Nub-bd_dom"/>
</dbReference>
<name>A0A512E4K3_9PROT</name>
<protein>
    <submittedName>
        <fullName evidence="2">Chromosome partitioning protein ParA</fullName>
    </submittedName>
</protein>
<dbReference type="Gene3D" id="3.40.50.300">
    <property type="entry name" value="P-loop containing nucleotide triphosphate hydrolases"/>
    <property type="match status" value="1"/>
</dbReference>
<dbReference type="InterPro" id="IPR027417">
    <property type="entry name" value="P-loop_NTPase"/>
</dbReference>
<dbReference type="PANTHER" id="PTHR13696:SF96">
    <property type="entry name" value="COBQ_COBB_MIND_PARA NUCLEOTIDE BINDING DOMAIN-CONTAINING PROTEIN"/>
    <property type="match status" value="1"/>
</dbReference>
<gene>
    <name evidence="2" type="ORF">SAE02_77670</name>
</gene>
<proteinExistence type="predicted"/>
<dbReference type="Pfam" id="PF01656">
    <property type="entry name" value="CbiA"/>
    <property type="match status" value="1"/>
</dbReference>
<dbReference type="EMBL" id="BJYZ01000109">
    <property type="protein sequence ID" value="GEO43619.1"/>
    <property type="molecule type" value="Genomic_DNA"/>
</dbReference>
<comment type="caution">
    <text evidence="2">The sequence shown here is derived from an EMBL/GenBank/DDBJ whole genome shotgun (WGS) entry which is preliminary data.</text>
</comment>
<dbReference type="AlphaFoldDB" id="A0A512E4K3"/>
<dbReference type="Proteomes" id="UP000321523">
    <property type="component" value="Unassembled WGS sequence"/>
</dbReference>
<sequence>MGGIKGGVGKSTLASNLAVLAARDGKDVLLVDGDSQETTMTWAAARGDREAVSTDRVTTVALVGKGVRDELRRLKPKYDTIVIDAGARDTTTQRSALTIADVVLLPFAPRGPDLWTIDAAVELISEIRAVNENLRALALVNRADPIGNDNAEAEAAFAEHAEALQVVPGRVGNRKAIAQAHLMGLAAAEMVRADPKAVAEMDSLYRYVFSTEITP</sequence>